<dbReference type="EMBL" id="RAWM01000192">
    <property type="protein sequence ID" value="RKH58428.1"/>
    <property type="molecule type" value="Genomic_DNA"/>
</dbReference>
<dbReference type="AlphaFoldDB" id="A0A3A8PQW7"/>
<reference evidence="2" key="1">
    <citation type="submission" date="2018-09" db="EMBL/GenBank/DDBJ databases">
        <authorList>
            <person name="Livingstone P.G."/>
            <person name="Whitworth D.E."/>
        </authorList>
    </citation>
    <scope>NUCLEOTIDE SEQUENCE [LARGE SCALE GENOMIC DNA]</scope>
    <source>
        <strain evidence="2">AB047A</strain>
    </source>
</reference>
<sequence length="65" mass="7219">MTRVWGLVALALCMAVGFFAVRAWRQRAPGPETPALWLSDAPHRPLEVRLSVPAADVYRPHAPSR</sequence>
<evidence type="ECO:0000313" key="2">
    <source>
        <dbReference type="Proteomes" id="UP000282656"/>
    </source>
</evidence>
<comment type="caution">
    <text evidence="1">The sequence shown here is derived from an EMBL/GenBank/DDBJ whole genome shotgun (WGS) entry which is preliminary data.</text>
</comment>
<dbReference type="Proteomes" id="UP000282656">
    <property type="component" value="Unassembled WGS sequence"/>
</dbReference>
<gene>
    <name evidence="1" type="ORF">D7X96_36875</name>
</gene>
<proteinExistence type="predicted"/>
<keyword evidence="2" id="KW-1185">Reference proteome</keyword>
<evidence type="ECO:0000313" key="1">
    <source>
        <dbReference type="EMBL" id="RKH58428.1"/>
    </source>
</evidence>
<organism evidence="1 2">
    <name type="scientific">Corallococcus interemptor</name>
    <dbReference type="NCBI Taxonomy" id="2316720"/>
    <lineage>
        <taxon>Bacteria</taxon>
        <taxon>Pseudomonadati</taxon>
        <taxon>Myxococcota</taxon>
        <taxon>Myxococcia</taxon>
        <taxon>Myxococcales</taxon>
        <taxon>Cystobacterineae</taxon>
        <taxon>Myxococcaceae</taxon>
        <taxon>Corallococcus</taxon>
    </lineage>
</organism>
<accession>A0A3A8PQW7</accession>
<feature type="non-terminal residue" evidence="1">
    <location>
        <position position="65"/>
    </location>
</feature>
<protein>
    <submittedName>
        <fullName evidence="1">Uncharacterized protein</fullName>
    </submittedName>
</protein>
<name>A0A3A8PQW7_9BACT</name>